<proteinExistence type="inferred from homology"/>
<dbReference type="InterPro" id="IPR033010">
    <property type="entry name" value="Cdc20/Fizzy"/>
</dbReference>
<feature type="repeat" description="WD" evidence="4">
    <location>
        <begin position="729"/>
        <end position="761"/>
    </location>
</feature>
<dbReference type="Gene3D" id="2.130.10.10">
    <property type="entry name" value="YVTN repeat-like/Quinoprotein amine dehydrogenase"/>
    <property type="match status" value="1"/>
</dbReference>
<evidence type="ECO:0000259" key="6">
    <source>
        <dbReference type="Pfam" id="PF24807"/>
    </source>
</evidence>
<keyword evidence="2 4" id="KW-0853">WD repeat</keyword>
<dbReference type="GO" id="GO:0005680">
    <property type="term" value="C:anaphase-promoting complex"/>
    <property type="evidence" value="ECO:0007669"/>
    <property type="project" value="TreeGrafter"/>
</dbReference>
<dbReference type="RefSeq" id="XP_020128148.1">
    <property type="nucleotide sequence ID" value="XM_020276021.1"/>
</dbReference>
<dbReference type="InterPro" id="IPR001680">
    <property type="entry name" value="WD40_rpt"/>
</dbReference>
<keyword evidence="3" id="KW-0677">Repeat</keyword>
<name>A0A1J9QTW0_9PEZI</name>
<comment type="caution">
    <text evidence="7">The sequence shown here is derived from an EMBL/GenBank/DDBJ whole genome shotgun (WGS) entry which is preliminary data.</text>
</comment>
<sequence>MEPTKRSQKTFIPGIVSDLDSSWRRCYRKLKLGRVPLLSPRATPGPDDGMGASSCHTGSSSPSDSLTKRNQLAPLENGDYFSFDPVSGKLNPMPSRSSAESVHLTKRRPILSPTSNHTRHASCCASEKLNFYPQSTSSKSIRCFKKHPTAAAKFRRGSPPRSRHQISYENDGGFLEKWNRTQLDGMDEAGRCPLPTPPHSPPFPRLEGANDSEYTQEADADGDIVLPDADESCPSTRLRCRWRTSPGSSMSIDIDLKPPANVCCPDPNEQDIDMSPPLVPTSPAIEPMPLPVKEQGSGALNPLSLSRWAPGNESSRRTRVASKQLDRFILPRKSPRSSRESLRLSTQAANLSNFEKTTRQRHPAFDPFSRHVPRSTRVQDAFQSLQTQNSANGSHSSLLDWNNSLTLRHGPRRISDGAVWNVGGSGVVNDSVSGIPDGRGGMLASGTNAPLHTSMFLTEGDPVSEQEAHEKRLAFAMGIDQSSRILGSFEDRASSNPTTPSRPSWTVSNQKSPEWVDNEWIKRGSLTSGLSQAAFLIQRHHADNDNRKQKELEREEARANHPIQIFLDAPQLRDDFYCSLLAYSHTAKCLAVGLGCNVYLWSETQGVGTPKSINDPHNSHVTSLSFSSAEGGQSVLAIGRADGSVALWSVFDEEPRFNSQQPHPISCVSFGTNTVRRSSIRDPAIFVDTEQLLIGDEEGNVYFFSVEWPDSTTRDLFDWPGEMTLLAGLRVHTQQICGLAWSPQGEFFATGGNDNNCFLFETKYVLSVLPAYQTMGTQRSASGSHHSTVRPSNGSAPSLDSNVAKHKWSLNAAVKAMAFCPWQRGLLAIGGGSNDRCIHFYHTFSGACLATVDCSAQVTSLIWSTTRREICATFGFAQPEHPFRIAVFSWPACEQLVAIPWTDEHRALYAISYPGGPNDGRTKGEGGTWWSRTQVEGCIVVATSDSTIKFHEVWSEERRRPKRMVSGLGGSEILGELHGMDNEGEMVIR</sequence>
<feature type="compositionally biased region" description="Polar residues" evidence="5">
    <location>
        <begin position="54"/>
        <end position="69"/>
    </location>
</feature>
<evidence type="ECO:0000256" key="2">
    <source>
        <dbReference type="ARBA" id="ARBA00022574"/>
    </source>
</evidence>
<evidence type="ECO:0000256" key="3">
    <source>
        <dbReference type="ARBA" id="ARBA00022737"/>
    </source>
</evidence>
<dbReference type="Pfam" id="PF24807">
    <property type="entry name" value="WD40_CDC20-Fz"/>
    <property type="match status" value="1"/>
</dbReference>
<dbReference type="InterPro" id="IPR056150">
    <property type="entry name" value="WD40_CDC20-Fz"/>
</dbReference>
<dbReference type="InterPro" id="IPR015943">
    <property type="entry name" value="WD40/YVTN_repeat-like_dom_sf"/>
</dbReference>
<dbReference type="SUPFAM" id="SSF50978">
    <property type="entry name" value="WD40 repeat-like"/>
    <property type="match status" value="1"/>
</dbReference>
<dbReference type="SMART" id="SM00320">
    <property type="entry name" value="WD40"/>
    <property type="match status" value="3"/>
</dbReference>
<keyword evidence="8" id="KW-1185">Reference proteome</keyword>
<dbReference type="EMBL" id="MNUE01000043">
    <property type="protein sequence ID" value="OJD31888.1"/>
    <property type="molecule type" value="Genomic_DNA"/>
</dbReference>
<dbReference type="GeneID" id="31016282"/>
<evidence type="ECO:0000313" key="8">
    <source>
        <dbReference type="Proteomes" id="UP000183809"/>
    </source>
</evidence>
<dbReference type="PANTHER" id="PTHR19918">
    <property type="entry name" value="CELL DIVISION CYCLE 20 CDC20 FIZZY -RELATED"/>
    <property type="match status" value="1"/>
</dbReference>
<dbReference type="PROSITE" id="PS50082">
    <property type="entry name" value="WD_REPEATS_2"/>
    <property type="match status" value="2"/>
</dbReference>
<dbReference type="Proteomes" id="UP000183809">
    <property type="component" value="Unassembled WGS sequence"/>
</dbReference>
<dbReference type="GO" id="GO:1990757">
    <property type="term" value="F:ubiquitin ligase activator activity"/>
    <property type="evidence" value="ECO:0007669"/>
    <property type="project" value="TreeGrafter"/>
</dbReference>
<dbReference type="PANTHER" id="PTHR19918:SF5">
    <property type="entry name" value="MEIOSIS-SPECIFIC APC_C ACTIVATOR PROTEIN AMA1"/>
    <property type="match status" value="1"/>
</dbReference>
<organism evidence="7 8">
    <name type="scientific">Diplodia corticola</name>
    <dbReference type="NCBI Taxonomy" id="236234"/>
    <lineage>
        <taxon>Eukaryota</taxon>
        <taxon>Fungi</taxon>
        <taxon>Dikarya</taxon>
        <taxon>Ascomycota</taxon>
        <taxon>Pezizomycotina</taxon>
        <taxon>Dothideomycetes</taxon>
        <taxon>Dothideomycetes incertae sedis</taxon>
        <taxon>Botryosphaeriales</taxon>
        <taxon>Botryosphaeriaceae</taxon>
        <taxon>Diplodia</taxon>
    </lineage>
</organism>
<dbReference type="AlphaFoldDB" id="A0A1J9QTW0"/>
<feature type="region of interest" description="Disordered" evidence="5">
    <location>
        <begin position="779"/>
        <end position="800"/>
    </location>
</feature>
<evidence type="ECO:0000256" key="5">
    <source>
        <dbReference type="SAM" id="MobiDB-lite"/>
    </source>
</evidence>
<accession>A0A1J9QTW0</accession>
<gene>
    <name evidence="7" type="ORF">BKCO1_4300063</name>
</gene>
<evidence type="ECO:0000256" key="1">
    <source>
        <dbReference type="ARBA" id="ARBA00006445"/>
    </source>
</evidence>
<feature type="region of interest" description="Disordered" evidence="5">
    <location>
        <begin position="37"/>
        <end position="69"/>
    </location>
</feature>
<feature type="compositionally biased region" description="Polar residues" evidence="5">
    <location>
        <begin position="494"/>
        <end position="510"/>
    </location>
</feature>
<dbReference type="GO" id="GO:0031145">
    <property type="term" value="P:anaphase-promoting complex-dependent catabolic process"/>
    <property type="evidence" value="ECO:0007669"/>
    <property type="project" value="TreeGrafter"/>
</dbReference>
<dbReference type="OrthoDB" id="10263272at2759"/>
<feature type="region of interest" description="Disordered" evidence="5">
    <location>
        <begin position="490"/>
        <end position="510"/>
    </location>
</feature>
<dbReference type="STRING" id="236234.A0A1J9QTW0"/>
<comment type="similarity">
    <text evidence="1">Belongs to the WD repeat CDC20/Fizzy family.</text>
</comment>
<reference evidence="7 8" key="1">
    <citation type="submission" date="2016-10" db="EMBL/GenBank/DDBJ databases">
        <title>Proteomics and genomics reveal pathogen-plant mechanisms compatible with a hemibiotrophic lifestyle of Diplodia corticola.</title>
        <authorList>
            <person name="Fernandes I."/>
            <person name="De Jonge R."/>
            <person name="Van De Peer Y."/>
            <person name="Devreese B."/>
            <person name="Alves A."/>
            <person name="Esteves A.C."/>
        </authorList>
    </citation>
    <scope>NUCLEOTIDE SEQUENCE [LARGE SCALE GENOMIC DNA]</scope>
    <source>
        <strain evidence="7 8">CBS 112549</strain>
    </source>
</reference>
<dbReference type="GO" id="GO:1905786">
    <property type="term" value="P:positive regulation of anaphase-promoting complex-dependent catabolic process"/>
    <property type="evidence" value="ECO:0007669"/>
    <property type="project" value="TreeGrafter"/>
</dbReference>
<feature type="domain" description="CDC20/Fizzy WD40" evidence="6">
    <location>
        <begin position="567"/>
        <end position="913"/>
    </location>
</feature>
<protein>
    <submittedName>
        <fullName evidence="7">Wd40 repeat-like protein</fullName>
    </submittedName>
</protein>
<evidence type="ECO:0000313" key="7">
    <source>
        <dbReference type="EMBL" id="OJD31888.1"/>
    </source>
</evidence>
<dbReference type="InterPro" id="IPR036322">
    <property type="entry name" value="WD40_repeat_dom_sf"/>
</dbReference>
<dbReference type="GO" id="GO:0010997">
    <property type="term" value="F:anaphase-promoting complex binding"/>
    <property type="evidence" value="ECO:0007669"/>
    <property type="project" value="InterPro"/>
</dbReference>
<evidence type="ECO:0000256" key="4">
    <source>
        <dbReference type="PROSITE-ProRule" id="PRU00221"/>
    </source>
</evidence>
<feature type="repeat" description="WD" evidence="4">
    <location>
        <begin position="614"/>
        <end position="650"/>
    </location>
</feature>